<dbReference type="EMBL" id="JACHMN010000003">
    <property type="protein sequence ID" value="MBB5872131.1"/>
    <property type="molecule type" value="Genomic_DNA"/>
</dbReference>
<keyword evidence="4" id="KW-0347">Helicase</keyword>
<feature type="domain" description="DNA2/NAM7 helicase helicase" evidence="7">
    <location>
        <begin position="182"/>
        <end position="253"/>
    </location>
</feature>
<evidence type="ECO:0000259" key="8">
    <source>
        <dbReference type="Pfam" id="PF13087"/>
    </source>
</evidence>
<keyword evidence="11" id="KW-1185">Reference proteome</keyword>
<evidence type="ECO:0000256" key="5">
    <source>
        <dbReference type="ARBA" id="ARBA00022840"/>
    </source>
</evidence>
<dbReference type="Pfam" id="PF18741">
    <property type="entry name" value="MTES_1575"/>
    <property type="match status" value="1"/>
</dbReference>
<evidence type="ECO:0000256" key="6">
    <source>
        <dbReference type="SAM" id="MobiDB-lite"/>
    </source>
</evidence>
<dbReference type="GO" id="GO:0005524">
    <property type="term" value="F:ATP binding"/>
    <property type="evidence" value="ECO:0007669"/>
    <property type="project" value="UniProtKB-KW"/>
</dbReference>
<comment type="caution">
    <text evidence="10">The sequence shown here is derived from an EMBL/GenBank/DDBJ whole genome shotgun (WGS) entry which is preliminary data.</text>
</comment>
<evidence type="ECO:0000259" key="9">
    <source>
        <dbReference type="Pfam" id="PF18741"/>
    </source>
</evidence>
<proteinExistence type="inferred from homology"/>
<dbReference type="Gene3D" id="3.40.50.300">
    <property type="entry name" value="P-loop containing nucleotide triphosphate hydrolases"/>
    <property type="match status" value="3"/>
</dbReference>
<dbReference type="GO" id="GO:0004519">
    <property type="term" value="F:endonuclease activity"/>
    <property type="evidence" value="ECO:0007669"/>
    <property type="project" value="UniProtKB-KW"/>
</dbReference>
<feature type="domain" description="Restriction endonuclease type II-like" evidence="9">
    <location>
        <begin position="1028"/>
        <end position="1123"/>
    </location>
</feature>
<dbReference type="SUPFAM" id="SSF52980">
    <property type="entry name" value="Restriction endonuclease-like"/>
    <property type="match status" value="1"/>
</dbReference>
<keyword evidence="3" id="KW-0378">Hydrolase</keyword>
<name>A0A841BZP6_9ACTN</name>
<dbReference type="CDD" id="cd18808">
    <property type="entry name" value="SF1_C_Upf1"/>
    <property type="match status" value="1"/>
</dbReference>
<dbReference type="SUPFAM" id="SSF52540">
    <property type="entry name" value="P-loop containing nucleoside triphosphate hydrolases"/>
    <property type="match status" value="1"/>
</dbReference>
<protein>
    <submittedName>
        <fullName evidence="10">Very-short-patch-repair endonuclease</fullName>
    </submittedName>
</protein>
<comment type="similarity">
    <text evidence="1">Belongs to the DNA2/NAM7 helicase family.</text>
</comment>
<keyword evidence="5" id="KW-0067">ATP-binding</keyword>
<evidence type="ECO:0000256" key="4">
    <source>
        <dbReference type="ARBA" id="ARBA00022806"/>
    </source>
</evidence>
<dbReference type="InterPro" id="IPR041679">
    <property type="entry name" value="DNA2/NAM7-like_C"/>
</dbReference>
<keyword evidence="2" id="KW-0547">Nucleotide-binding</keyword>
<dbReference type="InterPro" id="IPR027417">
    <property type="entry name" value="P-loop_NTPase"/>
</dbReference>
<gene>
    <name evidence="10" type="ORF">F4553_005565</name>
</gene>
<organism evidence="10 11">
    <name type="scientific">Allocatelliglobosispora scoriae</name>
    <dbReference type="NCBI Taxonomy" id="643052"/>
    <lineage>
        <taxon>Bacteria</taxon>
        <taxon>Bacillati</taxon>
        <taxon>Actinomycetota</taxon>
        <taxon>Actinomycetes</taxon>
        <taxon>Micromonosporales</taxon>
        <taxon>Micromonosporaceae</taxon>
        <taxon>Allocatelliglobosispora</taxon>
    </lineage>
</organism>
<dbReference type="GO" id="GO:0016787">
    <property type="term" value="F:hydrolase activity"/>
    <property type="evidence" value="ECO:0007669"/>
    <property type="project" value="UniProtKB-KW"/>
</dbReference>
<dbReference type="InterPro" id="IPR041677">
    <property type="entry name" value="DNA2/NAM7_AAA_11"/>
</dbReference>
<evidence type="ECO:0000313" key="10">
    <source>
        <dbReference type="EMBL" id="MBB5872131.1"/>
    </source>
</evidence>
<evidence type="ECO:0000256" key="1">
    <source>
        <dbReference type="ARBA" id="ARBA00007913"/>
    </source>
</evidence>
<accession>A0A841BZP6</accession>
<evidence type="ECO:0000313" key="11">
    <source>
        <dbReference type="Proteomes" id="UP000587527"/>
    </source>
</evidence>
<feature type="domain" description="DNA2/NAM7 helicase helicase" evidence="7">
    <location>
        <begin position="730"/>
        <end position="771"/>
    </location>
</feature>
<sequence length="1333" mass="144415">MRDLAEERGIEAGYVAVGMATWAESDRTPRAPVLLYSLRIDAVTVAEHDFRLTVDPMPTLNPVLIFKLAREHGVVVDGDELIDDEQATIDPALVFTKLIKAADEVPDFQIAPTRLIGTFSYEKLPMVTDLENAAELLSRSDAVAALAGDRAAGLRLASTASIAADAPDRTAPADEYLVLDADASQSHAINSVLAGQNLVIKGPPGTGKSQTIANLIAALAARGRTTLFVAEKRAAIDAVVGRLADAGLDDLVQNLHSEGTSRRQFAQAMATRLQRISQEILPETAELHRRLTTRRDRLAGHHQSMHARREPWQVTAFEAQQRLMGLAPFATPTRWRGSLLDQLTADKAAQLRDALAELARLGEFAPSRWSEPWARTTLTSSAQVPAAMDAAGRLDHELLPTARAHLQQALDQTGLRPPANLAATRDLISLVEEVQATLTSFRPRIYAGPLDRWLAATAERAERKATMPQLGWSERRAAVREVGSLWLGRGRPAKGTLHGSLLAVRDQLVRWREVAAHPGAIPAVPPALDAARQSLRALDDGLAELAAYLPLSTESITLDALQRMLDTLAADQSGLMRAVRRNELRTAVTPWQTQRLLEELGRRNADAAGAEAAFDHAWLSSILDHVVASDPAYAQFHGDALHAVAVEYADADRGHIGTTAGRVRHAAAAHLVSVLDRHPEQQQLIRKEAAKKARHLPMRELFRRAPEVLTAVKPCWAMSPLLVSQVLPPQRLFDVVIFDEASQVEPTEGITAIMRGNQVVVAGDEHQLPPTRFFDRADAPELVEDDDEGELTADVESLLQAFAAALPMSQVKHLSWHYRSRDERLIAFSNSHIYAPNGNALTTFPGTAAKGSLTHHPGGADEVATVVELILDHARQRPNESLGVITMGLTHAEKIDAALRKAITKLPELHGFFSATSHEPFFVKNIERVQGDERDAIIISVGYGKSADGRMLYRFGPLNIAGGHRRLNVAITRAKRRVTVVSSFSHLEMDPAKLTGDGTRMLKAYLEFAETGSLGGRSDALAPRLTPFETDVRDRLVAAGIPLTVSYGVSGQRIDFVATHPERPEELILAIEADGATYHSGATVRDRERLRKEHLERLGWRFHRIWSTDWSRDPHREVARAVEAYQLALAAAETAAAPVGTIPVPPGTVPGVVSATGPLSLDSEPLAPTLTDLTRQPAGAAGQTATEATAAQAMPVAAGSTATAADLAPAGTPAPAPTAAPAGAPAQEAAAPASPADAHDRRNSSRVGPIEAGPERIRTRQRPDFEPGLPIADYSVGTLVELLAWIESDGRLRTEEDVLDEAIDELGFARRGPRIMAELRSALEMSRQRHRQE</sequence>
<keyword evidence="10" id="KW-0255">Endonuclease</keyword>
<evidence type="ECO:0000256" key="3">
    <source>
        <dbReference type="ARBA" id="ARBA00022801"/>
    </source>
</evidence>
<dbReference type="InterPro" id="IPR011335">
    <property type="entry name" value="Restrct_endonuc-II-like"/>
</dbReference>
<dbReference type="InterPro" id="IPR047187">
    <property type="entry name" value="SF1_C_Upf1"/>
</dbReference>
<dbReference type="Pfam" id="PF13086">
    <property type="entry name" value="AAA_11"/>
    <property type="match status" value="2"/>
</dbReference>
<feature type="region of interest" description="Disordered" evidence="6">
    <location>
        <begin position="1207"/>
        <end position="1265"/>
    </location>
</feature>
<dbReference type="Pfam" id="PF13087">
    <property type="entry name" value="AAA_12"/>
    <property type="match status" value="1"/>
</dbReference>
<evidence type="ECO:0000256" key="2">
    <source>
        <dbReference type="ARBA" id="ARBA00022741"/>
    </source>
</evidence>
<dbReference type="Gene3D" id="3.40.960.10">
    <property type="entry name" value="VSR Endonuclease"/>
    <property type="match status" value="1"/>
</dbReference>
<dbReference type="InterPro" id="IPR050534">
    <property type="entry name" value="Coronavir_polyprotein_1ab"/>
</dbReference>
<reference evidence="10 11" key="1">
    <citation type="submission" date="2020-08" db="EMBL/GenBank/DDBJ databases">
        <title>Sequencing the genomes of 1000 actinobacteria strains.</title>
        <authorList>
            <person name="Klenk H.-P."/>
        </authorList>
    </citation>
    <scope>NUCLEOTIDE SEQUENCE [LARGE SCALE GENOMIC DNA]</scope>
    <source>
        <strain evidence="10 11">DSM 45362</strain>
    </source>
</reference>
<evidence type="ECO:0000259" key="7">
    <source>
        <dbReference type="Pfam" id="PF13086"/>
    </source>
</evidence>
<feature type="compositionally biased region" description="Basic and acidic residues" evidence="6">
    <location>
        <begin position="1253"/>
        <end position="1265"/>
    </location>
</feature>
<feature type="domain" description="DNA2/NAM7 helicase-like C-terminal" evidence="8">
    <location>
        <begin position="861"/>
        <end position="983"/>
    </location>
</feature>
<feature type="compositionally biased region" description="Low complexity" evidence="6">
    <location>
        <begin position="1219"/>
        <end position="1236"/>
    </location>
</feature>
<dbReference type="Proteomes" id="UP000587527">
    <property type="component" value="Unassembled WGS sequence"/>
</dbReference>
<dbReference type="InterPro" id="IPR049468">
    <property type="entry name" value="Restrct_endonuc-II-like_dom"/>
</dbReference>
<dbReference type="PANTHER" id="PTHR43788:SF8">
    <property type="entry name" value="DNA-BINDING PROTEIN SMUBP-2"/>
    <property type="match status" value="1"/>
</dbReference>
<dbReference type="GO" id="GO:0043139">
    <property type="term" value="F:5'-3' DNA helicase activity"/>
    <property type="evidence" value="ECO:0007669"/>
    <property type="project" value="TreeGrafter"/>
</dbReference>
<dbReference type="PANTHER" id="PTHR43788">
    <property type="entry name" value="DNA2/NAM7 HELICASE FAMILY MEMBER"/>
    <property type="match status" value="1"/>
</dbReference>
<keyword evidence="10" id="KW-0540">Nuclease</keyword>